<name>A0A6L8LTY9_9VIBR</name>
<protein>
    <submittedName>
        <fullName evidence="2">GNAT family N-acetyltransferase</fullName>
    </submittedName>
</protein>
<evidence type="ECO:0000259" key="1">
    <source>
        <dbReference type="PROSITE" id="PS51186"/>
    </source>
</evidence>
<feature type="domain" description="N-acetyltransferase" evidence="1">
    <location>
        <begin position="12"/>
        <end position="141"/>
    </location>
</feature>
<dbReference type="CDD" id="cd04301">
    <property type="entry name" value="NAT_SF"/>
    <property type="match status" value="1"/>
</dbReference>
<dbReference type="AlphaFoldDB" id="A0A6L8LTY9"/>
<dbReference type="InterPro" id="IPR016181">
    <property type="entry name" value="Acyl_CoA_acyltransferase"/>
</dbReference>
<accession>A0A6L8LTY9</accession>
<dbReference type="GO" id="GO:0016747">
    <property type="term" value="F:acyltransferase activity, transferring groups other than amino-acyl groups"/>
    <property type="evidence" value="ECO:0007669"/>
    <property type="project" value="InterPro"/>
</dbReference>
<gene>
    <name evidence="2" type="ORF">GTG28_05475</name>
</gene>
<proteinExistence type="predicted"/>
<dbReference type="Gene3D" id="3.40.630.30">
    <property type="match status" value="1"/>
</dbReference>
<dbReference type="SUPFAM" id="SSF55729">
    <property type="entry name" value="Acyl-CoA N-acyltransferases (Nat)"/>
    <property type="match status" value="1"/>
</dbReference>
<dbReference type="Proteomes" id="UP000478571">
    <property type="component" value="Unassembled WGS sequence"/>
</dbReference>
<dbReference type="EMBL" id="WWEU01000001">
    <property type="protein sequence ID" value="MYM58666.1"/>
    <property type="molecule type" value="Genomic_DNA"/>
</dbReference>
<reference evidence="2 3" key="1">
    <citation type="submission" date="2020-01" db="EMBL/GenBank/DDBJ databases">
        <title>Draft Genome Sequence of Vibrio sp. strain OCN044, Isolated from a Healthy Coral at Palmyra Atoll.</title>
        <authorList>
            <person name="Videau P."/>
            <person name="Loughran R."/>
            <person name="Esquivel A."/>
            <person name="Deadmond M."/>
            <person name="Paddock B.E."/>
            <person name="Saw J.H."/>
            <person name="Ushijima B."/>
        </authorList>
    </citation>
    <scope>NUCLEOTIDE SEQUENCE [LARGE SCALE GENOMIC DNA]</scope>
    <source>
        <strain evidence="2 3">OCN044</strain>
    </source>
</reference>
<dbReference type="Pfam" id="PF13508">
    <property type="entry name" value="Acetyltransf_7"/>
    <property type="match status" value="1"/>
</dbReference>
<evidence type="ECO:0000313" key="3">
    <source>
        <dbReference type="Proteomes" id="UP000478571"/>
    </source>
</evidence>
<keyword evidence="2" id="KW-0808">Transferase</keyword>
<comment type="caution">
    <text evidence="2">The sequence shown here is derived from an EMBL/GenBank/DDBJ whole genome shotgun (WGS) entry which is preliminary data.</text>
</comment>
<dbReference type="InterPro" id="IPR000182">
    <property type="entry name" value="GNAT_dom"/>
</dbReference>
<keyword evidence="3" id="KW-1185">Reference proteome</keyword>
<dbReference type="PANTHER" id="PTHR37103">
    <property type="entry name" value="PUTATIVE-RELATED"/>
    <property type="match status" value="1"/>
</dbReference>
<dbReference type="PANTHER" id="PTHR37103:SF1">
    <property type="entry name" value="DUF6602 DOMAIN-CONTAINING PROTEIN"/>
    <property type="match status" value="1"/>
</dbReference>
<dbReference type="RefSeq" id="WP_160927687.1">
    <property type="nucleotide sequence ID" value="NZ_WWEU01000001.1"/>
</dbReference>
<sequence length="145" mass="16409">MEVQLKVGTDCLFAESLTKSNMASYYQTRGIIWDHDLFVSSWKDLDNYEVYLEQVRVGMVRLSHSDDTTFLRDLQISPEYQGKGVGAKCLELVVAQSIETKSTQLILRVFSENPAINLYESKGFVRTSEVNGLVEMELSLTSDPT</sequence>
<organism evidence="2 3">
    <name type="scientific">Vibrio tetraodonis subsp. pristinus</name>
    <dbReference type="NCBI Taxonomy" id="2695891"/>
    <lineage>
        <taxon>Bacteria</taxon>
        <taxon>Pseudomonadati</taxon>
        <taxon>Pseudomonadota</taxon>
        <taxon>Gammaproteobacteria</taxon>
        <taxon>Vibrionales</taxon>
        <taxon>Vibrionaceae</taxon>
        <taxon>Vibrio</taxon>
    </lineage>
</organism>
<dbReference type="PROSITE" id="PS51186">
    <property type="entry name" value="GNAT"/>
    <property type="match status" value="1"/>
</dbReference>
<evidence type="ECO:0000313" key="2">
    <source>
        <dbReference type="EMBL" id="MYM58666.1"/>
    </source>
</evidence>